<dbReference type="InParanoid" id="G7DSH6"/>
<keyword evidence="3" id="KW-0285">Flavoprotein</keyword>
<gene>
    <name evidence="8" type="primary">Mo00180</name>
    <name evidence="8" type="ORF">E5Q_00180</name>
</gene>
<keyword evidence="9" id="KW-1185">Reference proteome</keyword>
<accession>G7DSH6</accession>
<evidence type="ECO:0000256" key="5">
    <source>
        <dbReference type="ARBA" id="ARBA00023002"/>
    </source>
</evidence>
<dbReference type="GO" id="GO:0016491">
    <property type="term" value="F:oxidoreductase activity"/>
    <property type="evidence" value="ECO:0007669"/>
    <property type="project" value="UniProtKB-KW"/>
</dbReference>
<feature type="compositionally biased region" description="Polar residues" evidence="6">
    <location>
        <begin position="158"/>
        <end position="185"/>
    </location>
</feature>
<name>G7DSH6_MIXOS</name>
<dbReference type="InterPro" id="IPR050416">
    <property type="entry name" value="FAD-linked_Oxidoreductase"/>
</dbReference>
<comment type="similarity">
    <text evidence="2">Belongs to the oxygen-dependent FAD-linked oxidoreductase family.</text>
</comment>
<feature type="compositionally biased region" description="Polar residues" evidence="6">
    <location>
        <begin position="393"/>
        <end position="408"/>
    </location>
</feature>
<dbReference type="InterPro" id="IPR012951">
    <property type="entry name" value="BBE"/>
</dbReference>
<feature type="region of interest" description="Disordered" evidence="6">
    <location>
        <begin position="364"/>
        <end position="412"/>
    </location>
</feature>
<dbReference type="SUPFAM" id="SSF56176">
    <property type="entry name" value="FAD-binding/transporter-associated domain-like"/>
    <property type="match status" value="2"/>
</dbReference>
<keyword evidence="4" id="KW-0274">FAD</keyword>
<evidence type="ECO:0000313" key="9">
    <source>
        <dbReference type="Proteomes" id="UP000009131"/>
    </source>
</evidence>
<evidence type="ECO:0000256" key="4">
    <source>
        <dbReference type="ARBA" id="ARBA00022827"/>
    </source>
</evidence>
<reference evidence="8 9" key="1">
    <citation type="journal article" date="2011" name="J. Gen. Appl. Microbiol.">
        <title>Draft genome sequencing of the enigmatic basidiomycete Mixia osmundae.</title>
        <authorList>
            <person name="Nishida H."/>
            <person name="Nagatsuka Y."/>
            <person name="Sugiyama J."/>
        </authorList>
    </citation>
    <scope>NUCLEOTIDE SEQUENCE [LARGE SCALE GENOMIC DNA]</scope>
    <source>
        <strain evidence="9">CBS 9802 / IAM 14324 / JCM 22182 / KY 12970</strain>
    </source>
</reference>
<dbReference type="STRING" id="764103.G7DSH6"/>
<evidence type="ECO:0000313" key="8">
    <source>
        <dbReference type="EMBL" id="GAA93536.1"/>
    </source>
</evidence>
<feature type="domain" description="FAD-binding PCMH-type" evidence="7">
    <location>
        <begin position="413"/>
        <end position="533"/>
    </location>
</feature>
<dbReference type="PANTHER" id="PTHR42973">
    <property type="entry name" value="BINDING OXIDOREDUCTASE, PUTATIVE (AFU_ORTHOLOGUE AFUA_1G17690)-RELATED"/>
    <property type="match status" value="1"/>
</dbReference>
<feature type="compositionally biased region" description="Low complexity" evidence="6">
    <location>
        <begin position="267"/>
        <end position="298"/>
    </location>
</feature>
<dbReference type="InterPro" id="IPR016166">
    <property type="entry name" value="FAD-bd_PCMH"/>
</dbReference>
<dbReference type="Pfam" id="PF08031">
    <property type="entry name" value="BBE"/>
    <property type="match status" value="1"/>
</dbReference>
<dbReference type="PANTHER" id="PTHR42973:SF39">
    <property type="entry name" value="FAD-BINDING PCMH-TYPE DOMAIN-CONTAINING PROTEIN"/>
    <property type="match status" value="1"/>
</dbReference>
<proteinExistence type="inferred from homology"/>
<dbReference type="HOGENOM" id="CLU_008737_0_0_1"/>
<organism evidence="8 9">
    <name type="scientific">Mixia osmundae (strain CBS 9802 / IAM 14324 / JCM 22182 / KY 12970)</name>
    <dbReference type="NCBI Taxonomy" id="764103"/>
    <lineage>
        <taxon>Eukaryota</taxon>
        <taxon>Fungi</taxon>
        <taxon>Dikarya</taxon>
        <taxon>Basidiomycota</taxon>
        <taxon>Pucciniomycotina</taxon>
        <taxon>Mixiomycetes</taxon>
        <taxon>Mixiales</taxon>
        <taxon>Mixiaceae</taxon>
        <taxon>Mixia</taxon>
    </lineage>
</organism>
<keyword evidence="5" id="KW-0560">Oxidoreductase</keyword>
<dbReference type="EMBL" id="BABT02000007">
    <property type="protein sequence ID" value="GAA93536.1"/>
    <property type="molecule type" value="Genomic_DNA"/>
</dbReference>
<evidence type="ECO:0000256" key="2">
    <source>
        <dbReference type="ARBA" id="ARBA00005466"/>
    </source>
</evidence>
<dbReference type="OrthoDB" id="9996127at2759"/>
<reference evidence="8 9" key="2">
    <citation type="journal article" date="2012" name="Open Biol.">
        <title>Characteristics of nucleosomes and linker DNA regions on the genome of the basidiomycete Mixia osmundae revealed by mono- and dinucleosome mapping.</title>
        <authorList>
            <person name="Nishida H."/>
            <person name="Kondo S."/>
            <person name="Matsumoto T."/>
            <person name="Suzuki Y."/>
            <person name="Yoshikawa H."/>
            <person name="Taylor T.D."/>
            <person name="Sugiyama J."/>
        </authorList>
    </citation>
    <scope>NUCLEOTIDE SEQUENCE [LARGE SCALE GENOMIC DNA]</scope>
    <source>
        <strain evidence="9">CBS 9802 / IAM 14324 / JCM 22182 / KY 12970</strain>
    </source>
</reference>
<sequence>MKLSEEQAAELRGQVEGKVIMPEQDIEAWKVAIRVVSHHPPTKTGDPARPMANPPGLGFAPSQPDKDCIPSQSLAKRVSDNAIVVQVLHAQDVSKVILFARKYQLEISIKAGGYGAAGWAVRGDIIIDLVAIRKISITLPTDSPSLQHTQSHSAFMTNGVSIGSSADGSANTTQEISGTTLNNSSRKGKEKQDSKRSAEDAFGLSSAPSGPSKQLIITQERSNSDSSSGSSLYTKSRSASPRAADDAGPEKDVLSPADESGSGSGASGSTSVTTPSARNSSSRPSKPAGPKPSAAPSGGSSGANRLTSSNVQTKADSHSQTSSAIQQSETQFWVAEQRASPASSQLPAITRTSATPANAMLDHEKQMTSSGSYAITGNPDSFTRPRYRPDPTLHSSNSFTTSPFSDQGTAPRDENHALVTLGAGLMTRDIDRATSRYGYHIPLSSYPVGSALFLSGGFGFASRCHGLSTDNVVCAEFVLADGRIVQLRNESTLEDANLTDEEVQEQRDLWWAVRGAGSAFGVMTRLTAKAYRIGQVYSSNTIYPFSAATAPSLIKHWRDCVKTVPEQVYSNLILSSGPSKGTHVIVVQYCYLGSQSAGEPYVQAMNAWDGEICLLQDSGMVSFVQQQESVAQVLDLSENTRWTIHAELIETLSDDVIDKTVQRFDDSAETTAWMLELTGGQIAKIDESKSCFPTRHRSAPFLAAAIAQWDDPDCDGSGSAGTEWITNVICPASPGGPIPSFCEVDQSAKGVSKMFGTNWDRLVKLKEKYDPVHMFTHTFWPR</sequence>
<dbReference type="AlphaFoldDB" id="G7DSH6"/>
<dbReference type="GO" id="GO:0071949">
    <property type="term" value="F:FAD binding"/>
    <property type="evidence" value="ECO:0007669"/>
    <property type="project" value="InterPro"/>
</dbReference>
<dbReference type="Gene3D" id="3.30.43.10">
    <property type="entry name" value="Uridine Diphospho-n-acetylenolpyruvylglucosamine Reductase, domain 2"/>
    <property type="match status" value="1"/>
</dbReference>
<evidence type="ECO:0000259" key="7">
    <source>
        <dbReference type="PROSITE" id="PS51387"/>
    </source>
</evidence>
<dbReference type="eggNOG" id="ENOG502QVGN">
    <property type="taxonomic scope" value="Eukaryota"/>
</dbReference>
<feature type="region of interest" description="Disordered" evidence="6">
    <location>
        <begin position="158"/>
        <end position="329"/>
    </location>
</feature>
<feature type="compositionally biased region" description="Polar residues" evidence="6">
    <location>
        <begin position="367"/>
        <end position="381"/>
    </location>
</feature>
<dbReference type="InterPro" id="IPR016169">
    <property type="entry name" value="FAD-bd_PCMH_sub2"/>
</dbReference>
<dbReference type="Gene3D" id="3.40.462.20">
    <property type="match status" value="1"/>
</dbReference>
<dbReference type="InterPro" id="IPR036318">
    <property type="entry name" value="FAD-bd_PCMH-like_sf"/>
</dbReference>
<evidence type="ECO:0000256" key="3">
    <source>
        <dbReference type="ARBA" id="ARBA00022630"/>
    </source>
</evidence>
<dbReference type="Proteomes" id="UP000009131">
    <property type="component" value="Unassembled WGS sequence"/>
</dbReference>
<dbReference type="RefSeq" id="XP_014566555.1">
    <property type="nucleotide sequence ID" value="XM_014711069.1"/>
</dbReference>
<dbReference type="PROSITE" id="PS51387">
    <property type="entry name" value="FAD_PCMH"/>
    <property type="match status" value="1"/>
</dbReference>
<comment type="caution">
    <text evidence="8">The sequence shown here is derived from an EMBL/GenBank/DDBJ whole genome shotgun (WGS) entry which is preliminary data.</text>
</comment>
<evidence type="ECO:0000256" key="1">
    <source>
        <dbReference type="ARBA" id="ARBA00001974"/>
    </source>
</evidence>
<comment type="cofactor">
    <cofactor evidence="1">
        <name>FAD</name>
        <dbReference type="ChEBI" id="CHEBI:57692"/>
    </cofactor>
</comment>
<dbReference type="OMA" id="HQWDMGI"/>
<feature type="compositionally biased region" description="Polar residues" evidence="6">
    <location>
        <begin position="304"/>
        <end position="329"/>
    </location>
</feature>
<dbReference type="Gene3D" id="3.30.465.10">
    <property type="match status" value="1"/>
</dbReference>
<feature type="compositionally biased region" description="Basic and acidic residues" evidence="6">
    <location>
        <begin position="243"/>
        <end position="253"/>
    </location>
</feature>
<evidence type="ECO:0000256" key="6">
    <source>
        <dbReference type="SAM" id="MobiDB-lite"/>
    </source>
</evidence>
<feature type="compositionally biased region" description="Polar residues" evidence="6">
    <location>
        <begin position="206"/>
        <end position="221"/>
    </location>
</feature>
<feature type="compositionally biased region" description="Low complexity" evidence="6">
    <location>
        <begin position="224"/>
        <end position="242"/>
    </location>
</feature>
<feature type="compositionally biased region" description="Basic and acidic residues" evidence="6">
    <location>
        <begin position="190"/>
        <end position="199"/>
    </location>
</feature>
<dbReference type="InterPro" id="IPR016167">
    <property type="entry name" value="FAD-bd_PCMH_sub1"/>
</dbReference>
<protein>
    <recommendedName>
        <fullName evidence="7">FAD-binding PCMH-type domain-containing protein</fullName>
    </recommendedName>
</protein>